<dbReference type="GO" id="GO:0008270">
    <property type="term" value="F:zinc ion binding"/>
    <property type="evidence" value="ECO:0007669"/>
    <property type="project" value="InterPro"/>
</dbReference>
<evidence type="ECO:0000313" key="3">
    <source>
        <dbReference type="Proteomes" id="UP000502611"/>
    </source>
</evidence>
<dbReference type="InterPro" id="IPR002711">
    <property type="entry name" value="HNH"/>
</dbReference>
<organism evidence="2 3">
    <name type="scientific">Sphingobium yanoikuyae</name>
    <name type="common">Sphingomonas yanoikuyae</name>
    <dbReference type="NCBI Taxonomy" id="13690"/>
    <lineage>
        <taxon>Bacteria</taxon>
        <taxon>Pseudomonadati</taxon>
        <taxon>Pseudomonadota</taxon>
        <taxon>Alphaproteobacteria</taxon>
        <taxon>Sphingomonadales</taxon>
        <taxon>Sphingomonadaceae</taxon>
        <taxon>Sphingobium</taxon>
    </lineage>
</organism>
<evidence type="ECO:0000313" key="2">
    <source>
        <dbReference type="EMBL" id="QJR01728.1"/>
    </source>
</evidence>
<dbReference type="EMBL" id="CP053021">
    <property type="protein sequence ID" value="QJR01728.1"/>
    <property type="molecule type" value="Genomic_DNA"/>
</dbReference>
<dbReference type="CDD" id="cd00085">
    <property type="entry name" value="HNHc"/>
    <property type="match status" value="1"/>
</dbReference>
<feature type="domain" description="HNH nuclease" evidence="1">
    <location>
        <begin position="58"/>
        <end position="109"/>
    </location>
</feature>
<evidence type="ECO:0000259" key="1">
    <source>
        <dbReference type="SMART" id="SM00507"/>
    </source>
</evidence>
<gene>
    <name evidence="2" type="ORF">HH800_05675</name>
</gene>
<dbReference type="RefSeq" id="WP_081331792.1">
    <property type="nucleotide sequence ID" value="NZ_CP053021.1"/>
</dbReference>
<dbReference type="Gene3D" id="1.10.30.50">
    <property type="match status" value="1"/>
</dbReference>
<sequence length="128" mass="14835">MGRRPANADPATVRGICIDCLARPQSPKTKTTFRPRCRPCHERRFPRKTRWVRPPGFARRAYQRHRGSACEKCGFIAEHPCQLDVDHIDGDHGNDSPDNLQTLCANCHRLKSHKSRDYVQKSRRRPYS</sequence>
<dbReference type="InterPro" id="IPR003615">
    <property type="entry name" value="HNH_nuc"/>
</dbReference>
<name>A0A6M4G3C0_SPHYA</name>
<dbReference type="Pfam" id="PF01844">
    <property type="entry name" value="HNH"/>
    <property type="match status" value="1"/>
</dbReference>
<accession>A0A6M4G3C0</accession>
<dbReference type="AlphaFoldDB" id="A0A6M4G3C0"/>
<dbReference type="Proteomes" id="UP000502611">
    <property type="component" value="Chromosome"/>
</dbReference>
<dbReference type="GO" id="GO:0003676">
    <property type="term" value="F:nucleic acid binding"/>
    <property type="evidence" value="ECO:0007669"/>
    <property type="project" value="InterPro"/>
</dbReference>
<dbReference type="GO" id="GO:0004519">
    <property type="term" value="F:endonuclease activity"/>
    <property type="evidence" value="ECO:0007669"/>
    <property type="project" value="InterPro"/>
</dbReference>
<protein>
    <recommendedName>
        <fullName evidence="1">HNH nuclease domain-containing protein</fullName>
    </recommendedName>
</protein>
<reference evidence="2 3" key="1">
    <citation type="submission" date="2020-04" db="EMBL/GenBank/DDBJ databases">
        <title>The Whole Genome Analysis of High salt-tolerant Sphingobium yanoikuyae YC-XJ2 with Aryl organophosphorus flame retardants (aryl-OPFRs)-degrading capacity and characteristics of Related phosphotriesterase.</title>
        <authorList>
            <person name="Li X."/>
        </authorList>
    </citation>
    <scope>NUCLEOTIDE SEQUENCE [LARGE SCALE GENOMIC DNA]</scope>
    <source>
        <strain evidence="2 3">YC-XJ2</strain>
    </source>
</reference>
<proteinExistence type="predicted"/>
<dbReference type="SMART" id="SM00507">
    <property type="entry name" value="HNHc"/>
    <property type="match status" value="1"/>
</dbReference>